<comment type="caution">
    <text evidence="3">The sequence shown here is derived from an EMBL/GenBank/DDBJ whole genome shotgun (WGS) entry which is preliminary data.</text>
</comment>
<evidence type="ECO:0000256" key="2">
    <source>
        <dbReference type="SAM" id="Phobius"/>
    </source>
</evidence>
<keyword evidence="2" id="KW-0472">Membrane</keyword>
<feature type="compositionally biased region" description="Basic and acidic residues" evidence="1">
    <location>
        <begin position="73"/>
        <end position="82"/>
    </location>
</feature>
<reference evidence="3 4" key="1">
    <citation type="submission" date="2018-08" db="EMBL/GenBank/DDBJ databases">
        <title>Pallidiluteibacterium maritimus gen. nov., sp. nov., isolated from coastal sediment.</title>
        <authorList>
            <person name="Zhou L.Y."/>
        </authorList>
    </citation>
    <scope>NUCLEOTIDE SEQUENCE [LARGE SCALE GENOMIC DNA]</scope>
    <source>
        <strain evidence="3 4">XSD2</strain>
    </source>
</reference>
<dbReference type="Proteomes" id="UP000265926">
    <property type="component" value="Unassembled WGS sequence"/>
</dbReference>
<evidence type="ECO:0000313" key="4">
    <source>
        <dbReference type="Proteomes" id="UP000265926"/>
    </source>
</evidence>
<keyword evidence="4" id="KW-1185">Reference proteome</keyword>
<feature type="transmembrane region" description="Helical" evidence="2">
    <location>
        <begin position="21"/>
        <end position="40"/>
    </location>
</feature>
<keyword evidence="2" id="KW-1133">Transmembrane helix</keyword>
<feature type="region of interest" description="Disordered" evidence="1">
    <location>
        <begin position="70"/>
        <end position="89"/>
    </location>
</feature>
<accession>A0A399SVE6</accession>
<evidence type="ECO:0000256" key="1">
    <source>
        <dbReference type="SAM" id="MobiDB-lite"/>
    </source>
</evidence>
<keyword evidence="2" id="KW-0812">Transmembrane</keyword>
<dbReference type="EMBL" id="QWGR01000008">
    <property type="protein sequence ID" value="RIJ47398.1"/>
    <property type="molecule type" value="Genomic_DNA"/>
</dbReference>
<evidence type="ECO:0000313" key="3">
    <source>
        <dbReference type="EMBL" id="RIJ47398.1"/>
    </source>
</evidence>
<dbReference type="RefSeq" id="WP_119438758.1">
    <property type="nucleotide sequence ID" value="NZ_QWGR01000008.1"/>
</dbReference>
<organism evidence="3 4">
    <name type="scientific">Maribellus luteus</name>
    <dbReference type="NCBI Taxonomy" id="2305463"/>
    <lineage>
        <taxon>Bacteria</taxon>
        <taxon>Pseudomonadati</taxon>
        <taxon>Bacteroidota</taxon>
        <taxon>Bacteroidia</taxon>
        <taxon>Marinilabiliales</taxon>
        <taxon>Prolixibacteraceae</taxon>
        <taxon>Maribellus</taxon>
    </lineage>
</organism>
<protein>
    <submittedName>
        <fullName evidence="3">Uncharacterized protein</fullName>
    </submittedName>
</protein>
<dbReference type="AlphaFoldDB" id="A0A399SVE6"/>
<proteinExistence type="predicted"/>
<sequence length="106" mass="12097">MPFLKQEGRKSLRFFNLFNSVLPSRGVLASLFFFYGFLLISDNGGAVNSVEDLWGLCVFFAQLCVKKKRDTKNRKENTETHGENNPTRSPFIQANIQISEMPIFMG</sequence>
<gene>
    <name evidence="3" type="ORF">D1614_14890</name>
</gene>
<name>A0A399SVE6_9BACT</name>